<feature type="chain" id="PRO_5028899316" evidence="10">
    <location>
        <begin position="25"/>
        <end position="913"/>
    </location>
</feature>
<keyword evidence="4 8" id="KW-0378">Hydrolase</keyword>
<dbReference type="GeneID" id="55992076"/>
<evidence type="ECO:0000259" key="12">
    <source>
        <dbReference type="Pfam" id="PF06280"/>
    </source>
</evidence>
<evidence type="ECO:0000256" key="1">
    <source>
        <dbReference type="ARBA" id="ARBA00011073"/>
    </source>
</evidence>
<dbReference type="Pfam" id="PF00082">
    <property type="entry name" value="Peptidase_S8"/>
    <property type="match status" value="1"/>
</dbReference>
<dbReference type="Pfam" id="PF06280">
    <property type="entry name" value="fn3_5"/>
    <property type="match status" value="1"/>
</dbReference>
<evidence type="ECO:0000256" key="4">
    <source>
        <dbReference type="ARBA" id="ARBA00022801"/>
    </source>
</evidence>
<feature type="active site" description="Charge relay system" evidence="7 8">
    <location>
        <position position="543"/>
    </location>
</feature>
<evidence type="ECO:0000256" key="10">
    <source>
        <dbReference type="SAM" id="SignalP"/>
    </source>
</evidence>
<evidence type="ECO:0000313" key="14">
    <source>
        <dbReference type="Proteomes" id="UP000509510"/>
    </source>
</evidence>
<dbReference type="InterPro" id="IPR050131">
    <property type="entry name" value="Peptidase_S8_subtilisin-like"/>
</dbReference>
<keyword evidence="3 10" id="KW-0732">Signal</keyword>
<keyword evidence="14" id="KW-1185">Reference proteome</keyword>
<dbReference type="InterPro" id="IPR010435">
    <property type="entry name" value="C5a/SBT2-like_Fn3"/>
</dbReference>
<keyword evidence="2 8" id="KW-0645">Protease</keyword>
<dbReference type="Gene3D" id="2.60.40.1710">
    <property type="entry name" value="Subtilisin-like superfamily"/>
    <property type="match status" value="1"/>
</dbReference>
<dbReference type="PROSITE" id="PS00137">
    <property type="entry name" value="SUBTILASE_HIS"/>
    <property type="match status" value="1"/>
</dbReference>
<evidence type="ECO:0000256" key="2">
    <source>
        <dbReference type="ARBA" id="ARBA00022670"/>
    </source>
</evidence>
<keyword evidence="5 8" id="KW-0720">Serine protease</keyword>
<dbReference type="PROSITE" id="PS51892">
    <property type="entry name" value="SUBTILASE"/>
    <property type="match status" value="1"/>
</dbReference>
<dbReference type="PRINTS" id="PR00723">
    <property type="entry name" value="SUBTILISIN"/>
</dbReference>
<accession>A0A7H8QTZ3</accession>
<dbReference type="OrthoDB" id="10256524at2759"/>
<keyword evidence="6" id="KW-0865">Zymogen</keyword>
<dbReference type="PANTHER" id="PTHR43806">
    <property type="entry name" value="PEPTIDASE S8"/>
    <property type="match status" value="1"/>
</dbReference>
<reference evidence="14" key="1">
    <citation type="submission" date="2020-06" db="EMBL/GenBank/DDBJ databases">
        <title>A chromosome-scale genome assembly of Talaromyces rugulosus W13939.</title>
        <authorList>
            <person name="Wang B."/>
            <person name="Guo L."/>
            <person name="Ye K."/>
            <person name="Wang L."/>
        </authorList>
    </citation>
    <scope>NUCLEOTIDE SEQUENCE [LARGE SCALE GENOMIC DNA]</scope>
    <source>
        <strain evidence="14">W13939</strain>
    </source>
</reference>
<dbReference type="InterPro" id="IPR034187">
    <property type="entry name" value="Peptidases_S8_5"/>
</dbReference>
<feature type="active site" description="Charge relay system" evidence="7 8">
    <location>
        <position position="218"/>
    </location>
</feature>
<name>A0A7H8QTZ3_TALRU</name>
<evidence type="ECO:0000256" key="3">
    <source>
        <dbReference type="ARBA" id="ARBA00022729"/>
    </source>
</evidence>
<sequence>MRFSTIGGAQLLALAACFFPSCIAAGVYDRPSTFIPGRYIVEFEDENTSSHTFFSTLSDHAIGATPIITLDYSLFKGASFNLHDAGNEKANVEKIRSLPSVKSVQAVRSYPIPKTSGHASNQFPPLSAAAAQGSLDTAPDKFSTHVMTGVDKLHADGVLGDGYKIAVVDTGIDYNHPALGGCFGEGCKVAFGKDLVGDAYTGTNTPVPDDDPMDCDGHGTHVAGIIAADSAAPRFTGVAPNATLGIYRVFGCAGSSGDDVLIQAFMMAHEAGADIITASIGSISGWSESPWAVAVSRIVEAGVPCTLAVGNDGENGLFIASEASTGLGVTSVASIDNVITPLLFKNASWSADNGTAKPFGWIPYIPADIPNGTYPVFDILQGNNDTTITCNNNFTIPKIPGKIALVPWVGGCTVGAGLAELVAAAESKYIIYYYDNPATPIIVNGSGYGIDSFGTVSSDVASQWTKLLATGTQVYLNMITPSEESYYTVSPANTVTGGYLSYFSSWGPTFEAEVKPQIAAPGGSILSTYPLRLGGYKIDTGTSMATPFVAGSIALILEARGKLDPATINNLLSATAEAKTFNDGLSTYNYLAPVAQQGGGLVNVYDAVHAVGLLNISSISFNDTEHFIKSVSFEIKNTGKESITYNLGYVSTGTAYTLPSDGSTVPAVFAPGASNLDIVPSSAKLSLSSDSVTIKAGESVTVEVKATPPTDLIASRIPVYGGYITLNSTTESLTLPYLGVAANLKDTVIFDSKDNMTYVSRYFNISGVPDNFAFTLPPQNSTDEEIVKYDFPVPVAIDSFGTRILRVDLVPASANSTVKTTEVLGEQIVGSLDSFPQYEQGRGPWHSFWYGNLSDGSYAPAGDYNILFRALKIFGDEHSSDDYEVVKSVNFSLTYASPNTTTTSTRRSTSFEA</sequence>
<dbReference type="InterPro" id="IPR023828">
    <property type="entry name" value="Peptidase_S8_Ser-AS"/>
</dbReference>
<dbReference type="GO" id="GO:0006508">
    <property type="term" value="P:proteolysis"/>
    <property type="evidence" value="ECO:0007669"/>
    <property type="project" value="UniProtKB-KW"/>
</dbReference>
<feature type="domain" description="Peptidase S8/S53" evidence="11">
    <location>
        <begin position="160"/>
        <end position="579"/>
    </location>
</feature>
<dbReference type="KEGG" id="trg:TRUGW13939_04575"/>
<gene>
    <name evidence="13" type="ORF">TRUGW13939_04575</name>
</gene>
<dbReference type="SUPFAM" id="SSF52743">
    <property type="entry name" value="Subtilisin-like"/>
    <property type="match status" value="1"/>
</dbReference>
<dbReference type="InterPro" id="IPR022398">
    <property type="entry name" value="Peptidase_S8_His-AS"/>
</dbReference>
<dbReference type="InterPro" id="IPR000209">
    <property type="entry name" value="Peptidase_S8/S53_dom"/>
</dbReference>
<dbReference type="InterPro" id="IPR036852">
    <property type="entry name" value="Peptidase_S8/S53_dom_sf"/>
</dbReference>
<feature type="active site" description="Charge relay system" evidence="7 8">
    <location>
        <position position="169"/>
    </location>
</feature>
<feature type="signal peptide" evidence="10">
    <location>
        <begin position="1"/>
        <end position="24"/>
    </location>
</feature>
<evidence type="ECO:0000256" key="6">
    <source>
        <dbReference type="ARBA" id="ARBA00023145"/>
    </source>
</evidence>
<evidence type="ECO:0000259" key="11">
    <source>
        <dbReference type="Pfam" id="PF00082"/>
    </source>
</evidence>
<dbReference type="Gene3D" id="3.40.50.200">
    <property type="entry name" value="Peptidase S8/S53 domain"/>
    <property type="match status" value="2"/>
</dbReference>
<proteinExistence type="inferred from homology"/>
<dbReference type="Proteomes" id="UP000509510">
    <property type="component" value="Chromosome II"/>
</dbReference>
<protein>
    <submittedName>
        <fullName evidence="13">Uncharacterized protein</fullName>
    </submittedName>
</protein>
<dbReference type="EMBL" id="CP055899">
    <property type="protein sequence ID" value="QKX57462.1"/>
    <property type="molecule type" value="Genomic_DNA"/>
</dbReference>
<evidence type="ECO:0000256" key="5">
    <source>
        <dbReference type="ARBA" id="ARBA00022825"/>
    </source>
</evidence>
<comment type="similarity">
    <text evidence="1 8 9">Belongs to the peptidase S8 family.</text>
</comment>
<feature type="domain" description="C5a peptidase/Subtilisin-like protease SBT2-like Fn3-like" evidence="12">
    <location>
        <begin position="619"/>
        <end position="738"/>
    </location>
</feature>
<dbReference type="PROSITE" id="PS51257">
    <property type="entry name" value="PROKAR_LIPOPROTEIN"/>
    <property type="match status" value="1"/>
</dbReference>
<evidence type="ECO:0000256" key="9">
    <source>
        <dbReference type="RuleBase" id="RU003355"/>
    </source>
</evidence>
<dbReference type="GO" id="GO:0004252">
    <property type="term" value="F:serine-type endopeptidase activity"/>
    <property type="evidence" value="ECO:0007669"/>
    <property type="project" value="UniProtKB-UniRule"/>
</dbReference>
<dbReference type="InterPro" id="IPR015500">
    <property type="entry name" value="Peptidase_S8_subtilisin-rel"/>
</dbReference>
<dbReference type="InterPro" id="IPR023827">
    <property type="entry name" value="Peptidase_S8_Asp-AS"/>
</dbReference>
<dbReference type="CDD" id="cd07489">
    <property type="entry name" value="Peptidases_S8_5"/>
    <property type="match status" value="1"/>
</dbReference>
<dbReference type="AlphaFoldDB" id="A0A7H8QTZ3"/>
<evidence type="ECO:0000256" key="7">
    <source>
        <dbReference type="PIRSR" id="PIRSR615500-1"/>
    </source>
</evidence>
<organism evidence="13 14">
    <name type="scientific">Talaromyces rugulosus</name>
    <name type="common">Penicillium rugulosum</name>
    <dbReference type="NCBI Taxonomy" id="121627"/>
    <lineage>
        <taxon>Eukaryota</taxon>
        <taxon>Fungi</taxon>
        <taxon>Dikarya</taxon>
        <taxon>Ascomycota</taxon>
        <taxon>Pezizomycotina</taxon>
        <taxon>Eurotiomycetes</taxon>
        <taxon>Eurotiomycetidae</taxon>
        <taxon>Eurotiales</taxon>
        <taxon>Trichocomaceae</taxon>
        <taxon>Talaromyces</taxon>
        <taxon>Talaromyces sect. Islandici</taxon>
    </lineage>
</organism>
<evidence type="ECO:0000313" key="13">
    <source>
        <dbReference type="EMBL" id="QKX57462.1"/>
    </source>
</evidence>
<dbReference type="RefSeq" id="XP_035343640.1">
    <property type="nucleotide sequence ID" value="XM_035487747.1"/>
</dbReference>
<dbReference type="GO" id="GO:0016020">
    <property type="term" value="C:membrane"/>
    <property type="evidence" value="ECO:0007669"/>
    <property type="project" value="InterPro"/>
</dbReference>
<dbReference type="PROSITE" id="PS00138">
    <property type="entry name" value="SUBTILASE_SER"/>
    <property type="match status" value="1"/>
</dbReference>
<dbReference type="PROSITE" id="PS00136">
    <property type="entry name" value="SUBTILASE_ASP"/>
    <property type="match status" value="1"/>
</dbReference>
<dbReference type="PANTHER" id="PTHR43806:SF66">
    <property type="entry name" value="SERIN ENDOPEPTIDASE"/>
    <property type="match status" value="1"/>
</dbReference>
<evidence type="ECO:0000256" key="8">
    <source>
        <dbReference type="PROSITE-ProRule" id="PRU01240"/>
    </source>
</evidence>